<dbReference type="InterPro" id="IPR028956">
    <property type="entry name" value="Imm51"/>
</dbReference>
<dbReference type="EMBL" id="CP034670">
    <property type="protein sequence ID" value="AZR60271.1"/>
    <property type="molecule type" value="Genomic_DNA"/>
</dbReference>
<reference evidence="1 2" key="1">
    <citation type="submission" date="2018-12" db="EMBL/GenBank/DDBJ databases">
        <title>Genome sequencing of Eikenella corrodens KCOM 3110 (= JS217).</title>
        <authorList>
            <person name="Koo J.-K."/>
            <person name="Park S.-N."/>
            <person name="Lim Y.K."/>
        </authorList>
    </citation>
    <scope>NUCLEOTIDE SEQUENCE [LARGE SCALE GENOMIC DNA]</scope>
    <source>
        <strain evidence="1 2">KCOM 3110</strain>
    </source>
</reference>
<dbReference type="SUPFAM" id="SSF48371">
    <property type="entry name" value="ARM repeat"/>
    <property type="match status" value="1"/>
</dbReference>
<dbReference type="AlphaFoldDB" id="A0A3S9SL52"/>
<evidence type="ECO:0000313" key="1">
    <source>
        <dbReference type="EMBL" id="AZR60271.1"/>
    </source>
</evidence>
<proteinExistence type="predicted"/>
<dbReference type="OrthoDB" id="8657476at2"/>
<protein>
    <submittedName>
        <fullName evidence="1">Uncharacterized protein</fullName>
    </submittedName>
</protein>
<dbReference type="Proteomes" id="UP000282435">
    <property type="component" value="Chromosome"/>
</dbReference>
<sequence>MSNPFFPCRFISREEQQTDYDTVITSDFHYFDSYFGDKGCAGYGLQQLAKKLAKQHQIKGLHFDSEAGMFCAYSANRESLLRLCQALREISGEESQHTAPATAKPKISVERADELLLRGFILRLDPAKQQEFLDNVPFPALSPVHADYIAALEHGTEEEKIRAVKRIESEARSQTRRRADSYLAHPHLISLLLDVLDHQPGEKLHLEILYALRSVCDCHLPDLRCREAFYQALTHKKAAFRYAALYGLLYLYEFDVEKVKPLLHDKAKAVREAAEYLLRGDQRKDKAEDIFLWRFDDKAINAIRKEWKQAT</sequence>
<organism evidence="1 2">
    <name type="scientific">Eikenella corrodens</name>
    <dbReference type="NCBI Taxonomy" id="539"/>
    <lineage>
        <taxon>Bacteria</taxon>
        <taxon>Pseudomonadati</taxon>
        <taxon>Pseudomonadota</taxon>
        <taxon>Betaproteobacteria</taxon>
        <taxon>Neisseriales</taxon>
        <taxon>Neisseriaceae</taxon>
        <taxon>Eikenella</taxon>
    </lineage>
</organism>
<dbReference type="Gene3D" id="1.25.10.10">
    <property type="entry name" value="Leucine-rich Repeat Variant"/>
    <property type="match status" value="1"/>
</dbReference>
<evidence type="ECO:0000313" key="2">
    <source>
        <dbReference type="Proteomes" id="UP000282435"/>
    </source>
</evidence>
<dbReference type="InterPro" id="IPR016024">
    <property type="entry name" value="ARM-type_fold"/>
</dbReference>
<gene>
    <name evidence="1" type="ORF">ELB75_09735</name>
</gene>
<dbReference type="InterPro" id="IPR011989">
    <property type="entry name" value="ARM-like"/>
</dbReference>
<accession>A0A3S9SL52</accession>
<dbReference type="Pfam" id="PF15595">
    <property type="entry name" value="Imm51"/>
    <property type="match status" value="1"/>
</dbReference>
<dbReference type="RefSeq" id="WP_126983742.1">
    <property type="nucleotide sequence ID" value="NZ_CP034670.1"/>
</dbReference>
<name>A0A3S9SL52_EIKCO</name>